<dbReference type="AlphaFoldDB" id="A0A2L1UTB9"/>
<dbReference type="EMBL" id="CP019062">
    <property type="protein sequence ID" value="AVF36185.1"/>
    <property type="molecule type" value="Genomic_DNA"/>
</dbReference>
<sequence length="61" mass="7022">MGNLIIQSTPRTGRDIVPHQIFLSEINCASQSECRGNRHRYYDPMQGRYITQDPIGLRGIF</sequence>
<protein>
    <submittedName>
        <fullName evidence="1">Uncharacterized protein</fullName>
    </submittedName>
</protein>
<dbReference type="PRINTS" id="PR00394">
    <property type="entry name" value="RHSPROTEIN"/>
</dbReference>
<accession>A0A2L1UTB9</accession>
<name>A0A2L1UTB9_9GAMM</name>
<gene>
    <name evidence="1" type="ORF">BV494_15195</name>
</gene>
<keyword evidence="2" id="KW-1185">Reference proteome</keyword>
<dbReference type="KEGG" id="rox:BV494_15195"/>
<dbReference type="Proteomes" id="UP000239197">
    <property type="component" value="Chromosome"/>
</dbReference>
<evidence type="ECO:0000313" key="1">
    <source>
        <dbReference type="EMBL" id="AVF36185.1"/>
    </source>
</evidence>
<dbReference type="Gene3D" id="2.180.10.10">
    <property type="entry name" value="RHS repeat-associated core"/>
    <property type="match status" value="1"/>
</dbReference>
<evidence type="ECO:0000313" key="2">
    <source>
        <dbReference type="Proteomes" id="UP000239197"/>
    </source>
</evidence>
<proteinExistence type="predicted"/>
<reference evidence="2" key="1">
    <citation type="submission" date="2017-01" db="EMBL/GenBank/DDBJ databases">
        <title>Genome sequence of Rouxiella sp. ERMR1:05.</title>
        <authorList>
            <person name="Kumar R."/>
            <person name="Singh D."/>
            <person name="Kumar S."/>
        </authorList>
    </citation>
    <scope>NUCLEOTIDE SEQUENCE [LARGE SCALE GENOMIC DNA]</scope>
    <source>
        <strain evidence="2">ERMR1:05</strain>
    </source>
</reference>
<organism evidence="1 2">
    <name type="scientific">Rahnella sikkimica</name>
    <dbReference type="NCBI Taxonomy" id="1805933"/>
    <lineage>
        <taxon>Bacteria</taxon>
        <taxon>Pseudomonadati</taxon>
        <taxon>Pseudomonadota</taxon>
        <taxon>Gammaproteobacteria</taxon>
        <taxon>Enterobacterales</taxon>
        <taxon>Yersiniaceae</taxon>
        <taxon>Rahnella</taxon>
    </lineage>
</organism>